<evidence type="ECO:0000259" key="5">
    <source>
        <dbReference type="PROSITE" id="PS50975"/>
    </source>
</evidence>
<evidence type="ECO:0000256" key="3">
    <source>
        <dbReference type="ARBA" id="ARBA00022840"/>
    </source>
</evidence>
<keyword evidence="7" id="KW-1185">Reference proteome</keyword>
<dbReference type="PROSITE" id="PS50975">
    <property type="entry name" value="ATP_GRASP"/>
    <property type="match status" value="1"/>
</dbReference>
<dbReference type="Gene3D" id="3.30.470.20">
    <property type="entry name" value="ATP-grasp fold, B domain"/>
    <property type="match status" value="1"/>
</dbReference>
<keyword evidence="1" id="KW-0436">Ligase</keyword>
<gene>
    <name evidence="6" type="ORF">JJB07_02835</name>
</gene>
<dbReference type="Proteomes" id="UP000602284">
    <property type="component" value="Unassembled WGS sequence"/>
</dbReference>
<dbReference type="Gene3D" id="3.30.1490.20">
    <property type="entry name" value="ATP-grasp fold, A domain"/>
    <property type="match status" value="1"/>
</dbReference>
<dbReference type="SUPFAM" id="SSF56059">
    <property type="entry name" value="Glutathione synthetase ATP-binding domain-like"/>
    <property type="match status" value="1"/>
</dbReference>
<protein>
    <submittedName>
        <fullName evidence="6">ATP-grasp domain-containing protein</fullName>
    </submittedName>
</protein>
<reference evidence="6 7" key="1">
    <citation type="submission" date="2021-01" db="EMBL/GenBank/DDBJ databases">
        <title>Tumebacillus sp. strain ITR2 16S ribosomal RNA gene Genome sequencing and assembly.</title>
        <authorList>
            <person name="Kang M."/>
        </authorList>
    </citation>
    <scope>NUCLEOTIDE SEQUENCE [LARGE SCALE GENOMIC DNA]</scope>
    <source>
        <strain evidence="6 7">ITR2</strain>
    </source>
</reference>
<dbReference type="Pfam" id="PF02655">
    <property type="entry name" value="ATP-grasp_3"/>
    <property type="match status" value="1"/>
</dbReference>
<dbReference type="RefSeq" id="WP_201630937.1">
    <property type="nucleotide sequence ID" value="NZ_JAEQNB010000001.1"/>
</dbReference>
<proteinExistence type="predicted"/>
<evidence type="ECO:0000256" key="2">
    <source>
        <dbReference type="ARBA" id="ARBA00022741"/>
    </source>
</evidence>
<evidence type="ECO:0000256" key="1">
    <source>
        <dbReference type="ARBA" id="ARBA00022598"/>
    </source>
</evidence>
<dbReference type="EMBL" id="JAEQNB010000001">
    <property type="protein sequence ID" value="MBL0385575.1"/>
    <property type="molecule type" value="Genomic_DNA"/>
</dbReference>
<keyword evidence="3 4" id="KW-0067">ATP-binding</keyword>
<evidence type="ECO:0000313" key="7">
    <source>
        <dbReference type="Proteomes" id="UP000602284"/>
    </source>
</evidence>
<dbReference type="Gene3D" id="3.40.50.20">
    <property type="match status" value="1"/>
</dbReference>
<organism evidence="6 7">
    <name type="scientific">Tumebacillus amylolyticus</name>
    <dbReference type="NCBI Taxonomy" id="2801339"/>
    <lineage>
        <taxon>Bacteria</taxon>
        <taxon>Bacillati</taxon>
        <taxon>Bacillota</taxon>
        <taxon>Bacilli</taxon>
        <taxon>Bacillales</taxon>
        <taxon>Alicyclobacillaceae</taxon>
        <taxon>Tumebacillus</taxon>
    </lineage>
</organism>
<dbReference type="InterPro" id="IPR013815">
    <property type="entry name" value="ATP_grasp_subdomain_1"/>
</dbReference>
<keyword evidence="2 4" id="KW-0547">Nucleotide-binding</keyword>
<sequence length="390" mass="45069">MKTVFCTNGMLSKTLAVTRSLGRQGNRIVVGEKIRFHTSGFSKFCSKNILYPDPQKEPENFYKWLRELLRNEKVDVFLPMDDDTMEIAVRNQEELREHCALPVPPLDSYLIASDKGETIRLAKQAGIPHPQTLELMFQGEVNLHDLQVQTAHLTYPLVIKPRKSSGSRGVRIVNNQEELLQIYPGIHRTYPNPLLQEYIPFGPKFDICLLYDSIHRLTGSFVQKQIRNYPIERGPSTVHESIEYPEALRYAVQLMENLPWYGVVDVEFMLDPRNGELKLMEINPRFWSSVHLAIRCGVDFPTLLYRHALCLDTEPVLKYKTGVQGRALLPGDLLHYMSNKDRHQMSPSFWNFSLPDDTLSAEDPMPTIGFFAAALRYVFDLNTWRFIVRR</sequence>
<evidence type="ECO:0000256" key="4">
    <source>
        <dbReference type="PROSITE-ProRule" id="PRU00409"/>
    </source>
</evidence>
<accession>A0ABS1J5V1</accession>
<dbReference type="PANTHER" id="PTHR43055">
    <property type="entry name" value="FORMATE-DEPENDENT PHOSPHORIBOSYLGLYCINAMIDE FORMYLTRANSFERASE"/>
    <property type="match status" value="1"/>
</dbReference>
<dbReference type="PANTHER" id="PTHR43055:SF1">
    <property type="entry name" value="FORMATE-DEPENDENT PHOSPHORIBOSYLGLYCINAMIDE FORMYLTRANSFERASE"/>
    <property type="match status" value="1"/>
</dbReference>
<dbReference type="InterPro" id="IPR011761">
    <property type="entry name" value="ATP-grasp"/>
</dbReference>
<dbReference type="InterPro" id="IPR003806">
    <property type="entry name" value="ATP-grasp_PylC-type"/>
</dbReference>
<feature type="domain" description="ATP-grasp" evidence="5">
    <location>
        <begin position="119"/>
        <end position="309"/>
    </location>
</feature>
<evidence type="ECO:0000313" key="6">
    <source>
        <dbReference type="EMBL" id="MBL0385575.1"/>
    </source>
</evidence>
<comment type="caution">
    <text evidence="6">The sequence shown here is derived from an EMBL/GenBank/DDBJ whole genome shotgun (WGS) entry which is preliminary data.</text>
</comment>
<name>A0ABS1J5V1_9BACL</name>